<dbReference type="GO" id="GO:0016787">
    <property type="term" value="F:hydrolase activity"/>
    <property type="evidence" value="ECO:0007669"/>
    <property type="project" value="UniProtKB-KW"/>
</dbReference>
<dbReference type="NCBIfam" id="NF001299">
    <property type="entry name" value="PRK00241.1"/>
    <property type="match status" value="1"/>
</dbReference>
<dbReference type="Pfam" id="PF00293">
    <property type="entry name" value="NUDIX"/>
    <property type="match status" value="1"/>
</dbReference>
<evidence type="ECO:0000256" key="8">
    <source>
        <dbReference type="ARBA" id="ARBA00023027"/>
    </source>
</evidence>
<comment type="cofactor">
    <cofactor evidence="2">
        <name>Zn(2+)</name>
        <dbReference type="ChEBI" id="CHEBI:29105"/>
    </cofactor>
</comment>
<comment type="cofactor">
    <cofactor evidence="1">
        <name>Mg(2+)</name>
        <dbReference type="ChEBI" id="CHEBI:18420"/>
    </cofactor>
</comment>
<organism evidence="12 13">
    <name type="scientific">Sphingomonas caseinilyticus</name>
    <dbReference type="NCBI Taxonomy" id="2908205"/>
    <lineage>
        <taxon>Bacteria</taxon>
        <taxon>Pseudomonadati</taxon>
        <taxon>Pseudomonadota</taxon>
        <taxon>Alphaproteobacteria</taxon>
        <taxon>Sphingomonadales</taxon>
        <taxon>Sphingomonadaceae</taxon>
        <taxon>Sphingomonas</taxon>
    </lineage>
</organism>
<dbReference type="Proteomes" id="UP001203410">
    <property type="component" value="Unassembled WGS sequence"/>
</dbReference>
<accession>A0ABT0RW56</accession>
<keyword evidence="8" id="KW-0520">NAD</keyword>
<sequence>MPPEPFFSGPGLDRADHLRSAPDAVRQLARLPAARQLAWENGAPAIGEAGQLVWQAVTGDPPLFLGLDGEAPRFSHLPDGSAAVDARAHFQLLAMVDAAEAPTFAAALSLANWHRRHGHCSVCGQVTEPNRGGWSRACGSCGAEHYPRVDPVVIMLAEHDGRLLLGRQPHYPPGRYSALAGFVEPGESMEAAVARELKEEAGIDVREVRYLSSQPWPFPSSLMIGAHAVAIDDSLTVDTNELDDARWFTRQEVIDAVEQRPGASFQAPPPWAIARTLLEAWLDGLK</sequence>
<evidence type="ECO:0000256" key="7">
    <source>
        <dbReference type="ARBA" id="ARBA00022842"/>
    </source>
</evidence>
<dbReference type="PANTHER" id="PTHR42904">
    <property type="entry name" value="NUDIX HYDROLASE, NUDC SUBFAMILY"/>
    <property type="match status" value="1"/>
</dbReference>
<proteinExistence type="inferred from homology"/>
<evidence type="ECO:0000256" key="2">
    <source>
        <dbReference type="ARBA" id="ARBA00001947"/>
    </source>
</evidence>
<dbReference type="InterPro" id="IPR049734">
    <property type="entry name" value="NudC-like_C"/>
</dbReference>
<dbReference type="PANTHER" id="PTHR42904:SF6">
    <property type="entry name" value="NAD-CAPPED RNA HYDROLASE NUDT12"/>
    <property type="match status" value="1"/>
</dbReference>
<evidence type="ECO:0000256" key="4">
    <source>
        <dbReference type="ARBA" id="ARBA00012381"/>
    </source>
</evidence>
<dbReference type="Gene3D" id="3.90.79.10">
    <property type="entry name" value="Nucleoside Triphosphate Pyrophosphohydrolase"/>
    <property type="match status" value="1"/>
</dbReference>
<dbReference type="PROSITE" id="PS00893">
    <property type="entry name" value="NUDIX_BOX"/>
    <property type="match status" value="1"/>
</dbReference>
<dbReference type="InterPro" id="IPR020084">
    <property type="entry name" value="NUDIX_hydrolase_CS"/>
</dbReference>
<dbReference type="InterPro" id="IPR050241">
    <property type="entry name" value="NAD-cap_RNA_hydrolase_NudC"/>
</dbReference>
<evidence type="ECO:0000256" key="6">
    <source>
        <dbReference type="ARBA" id="ARBA00022801"/>
    </source>
</evidence>
<dbReference type="InterPro" id="IPR000086">
    <property type="entry name" value="NUDIX_hydrolase_dom"/>
</dbReference>
<evidence type="ECO:0000259" key="11">
    <source>
        <dbReference type="PROSITE" id="PS51462"/>
    </source>
</evidence>
<dbReference type="InterPro" id="IPR015376">
    <property type="entry name" value="Znr_NADH_PPase"/>
</dbReference>
<evidence type="ECO:0000256" key="3">
    <source>
        <dbReference type="ARBA" id="ARBA00009595"/>
    </source>
</evidence>
<comment type="similarity">
    <text evidence="3">Belongs to the Nudix hydrolase family. NudC subfamily.</text>
</comment>
<dbReference type="SUPFAM" id="SSF55811">
    <property type="entry name" value="Nudix"/>
    <property type="match status" value="1"/>
</dbReference>
<gene>
    <name evidence="12" type="primary">nudC</name>
    <name evidence="12" type="ORF">LZ496_10550</name>
</gene>
<dbReference type="Pfam" id="PF09297">
    <property type="entry name" value="Zn_ribbon_NUD"/>
    <property type="match status" value="1"/>
</dbReference>
<dbReference type="CDD" id="cd03429">
    <property type="entry name" value="NUDIX_NADH_pyrophosphatase_Nudt13"/>
    <property type="match status" value="1"/>
</dbReference>
<evidence type="ECO:0000256" key="9">
    <source>
        <dbReference type="ARBA" id="ARBA00023679"/>
    </source>
</evidence>
<dbReference type="RefSeq" id="WP_249904641.1">
    <property type="nucleotide sequence ID" value="NZ_JAMGBA010000002.1"/>
</dbReference>
<evidence type="ECO:0000256" key="5">
    <source>
        <dbReference type="ARBA" id="ARBA00022723"/>
    </source>
</evidence>
<keyword evidence="13" id="KW-1185">Reference proteome</keyword>
<keyword evidence="5" id="KW-0479">Metal-binding</keyword>
<reference evidence="12 13" key="1">
    <citation type="submission" date="2022-05" db="EMBL/GenBank/DDBJ databases">
        <authorList>
            <person name="Jo J.-H."/>
            <person name="Im W.-T."/>
        </authorList>
    </citation>
    <scope>NUCLEOTIDE SEQUENCE [LARGE SCALE GENOMIC DNA]</scope>
    <source>
        <strain evidence="12 13">NSE70-1</strain>
    </source>
</reference>
<evidence type="ECO:0000256" key="1">
    <source>
        <dbReference type="ARBA" id="ARBA00001946"/>
    </source>
</evidence>
<evidence type="ECO:0000256" key="10">
    <source>
        <dbReference type="RuleBase" id="RU003476"/>
    </source>
</evidence>
<dbReference type="EC" id="3.6.1.22" evidence="4"/>
<dbReference type="InterPro" id="IPR015797">
    <property type="entry name" value="NUDIX_hydrolase-like_dom_sf"/>
</dbReference>
<protein>
    <recommendedName>
        <fullName evidence="4">NAD(+) diphosphatase</fullName>
        <ecNumber evidence="4">3.6.1.22</ecNumber>
    </recommendedName>
</protein>
<dbReference type="EMBL" id="JAMGBA010000002">
    <property type="protein sequence ID" value="MCL6699217.1"/>
    <property type="molecule type" value="Genomic_DNA"/>
</dbReference>
<dbReference type="Gene3D" id="3.90.79.20">
    <property type="match status" value="1"/>
</dbReference>
<dbReference type="PROSITE" id="PS51462">
    <property type="entry name" value="NUDIX"/>
    <property type="match status" value="1"/>
</dbReference>
<name>A0ABT0RW56_9SPHN</name>
<dbReference type="PRINTS" id="PR00502">
    <property type="entry name" value="NUDIXFAMILY"/>
</dbReference>
<dbReference type="InterPro" id="IPR020476">
    <property type="entry name" value="Nudix_hydrolase"/>
</dbReference>
<evidence type="ECO:0000313" key="13">
    <source>
        <dbReference type="Proteomes" id="UP001203410"/>
    </source>
</evidence>
<keyword evidence="7" id="KW-0460">Magnesium</keyword>
<comment type="catalytic activity">
    <reaction evidence="9">
        <text>a 5'-end NAD(+)-phospho-ribonucleoside in mRNA + H2O = a 5'-end phospho-adenosine-phospho-ribonucleoside in mRNA + beta-nicotinamide D-ribonucleotide + 2 H(+)</text>
        <dbReference type="Rhea" id="RHEA:60876"/>
        <dbReference type="Rhea" id="RHEA-COMP:15698"/>
        <dbReference type="Rhea" id="RHEA-COMP:15719"/>
        <dbReference type="ChEBI" id="CHEBI:14649"/>
        <dbReference type="ChEBI" id="CHEBI:15377"/>
        <dbReference type="ChEBI" id="CHEBI:15378"/>
        <dbReference type="ChEBI" id="CHEBI:144029"/>
        <dbReference type="ChEBI" id="CHEBI:144051"/>
    </reaction>
    <physiologicalReaction direction="left-to-right" evidence="9">
        <dbReference type="Rhea" id="RHEA:60877"/>
    </physiologicalReaction>
</comment>
<comment type="caution">
    <text evidence="12">The sequence shown here is derived from an EMBL/GenBank/DDBJ whole genome shotgun (WGS) entry which is preliminary data.</text>
</comment>
<evidence type="ECO:0000313" key="12">
    <source>
        <dbReference type="EMBL" id="MCL6699217.1"/>
    </source>
</evidence>
<keyword evidence="6 10" id="KW-0378">Hydrolase</keyword>
<feature type="domain" description="Nudix hydrolase" evidence="11">
    <location>
        <begin position="147"/>
        <end position="274"/>
    </location>
</feature>